<feature type="disulfide bond" evidence="15">
    <location>
        <begin position="1693"/>
        <end position="1730"/>
    </location>
</feature>
<keyword evidence="4" id="KW-0964">Secreted</keyword>
<dbReference type="GO" id="GO:0006879">
    <property type="term" value="P:intracellular iron ion homeostasis"/>
    <property type="evidence" value="ECO:0007669"/>
    <property type="project" value="InterPro"/>
</dbReference>
<feature type="disulfide bond" evidence="15">
    <location>
        <begin position="2058"/>
        <end position="2075"/>
    </location>
</feature>
<feature type="disulfide bond" evidence="15">
    <location>
        <begin position="2214"/>
        <end position="2225"/>
    </location>
</feature>
<feature type="binding site" evidence="14">
    <location>
        <position position="1882"/>
    </location>
    <ligand>
        <name>Fe(3+)</name>
        <dbReference type="ChEBI" id="CHEBI:29034"/>
        <label>1</label>
    </ligand>
</feature>
<evidence type="ECO:0000256" key="17">
    <source>
        <dbReference type="SAM" id="SignalP"/>
    </source>
</evidence>
<feature type="domain" description="Transferrin-like" evidence="18">
    <location>
        <begin position="979"/>
        <end position="1324"/>
    </location>
</feature>
<dbReference type="FunFam" id="3.40.190.10:FF:000095">
    <property type="entry name" value="Lactotransferrin"/>
    <property type="match status" value="6"/>
</dbReference>
<feature type="region of interest" description="Disordered" evidence="16">
    <location>
        <begin position="3315"/>
        <end position="3335"/>
    </location>
</feature>
<dbReference type="Gene3D" id="3.40.190.10">
    <property type="entry name" value="Periplasmic binding protein-like II"/>
    <property type="match status" value="12"/>
</dbReference>
<dbReference type="PANTHER" id="PTHR11485">
    <property type="entry name" value="TRANSFERRIN"/>
    <property type="match status" value="1"/>
</dbReference>
<keyword evidence="7 15" id="KW-1015">Disulfide bond</keyword>
<dbReference type="SUPFAM" id="SSF53850">
    <property type="entry name" value="Periplasmic binding protein-like II"/>
    <property type="match status" value="6"/>
</dbReference>
<dbReference type="SMART" id="SM00094">
    <property type="entry name" value="TR_FER"/>
    <property type="match status" value="6"/>
</dbReference>
<feature type="binding site" evidence="14">
    <location>
        <position position="1745"/>
    </location>
    <ligand>
        <name>Fe(3+)</name>
        <dbReference type="ChEBI" id="CHEBI:29034"/>
        <label>1</label>
    </ligand>
</feature>
<feature type="binding site" evidence="13">
    <location>
        <position position="2160"/>
    </location>
    <ligand>
        <name>hydrogencarbonate</name>
        <dbReference type="ChEBI" id="CHEBI:17544"/>
        <label>1</label>
    </ligand>
</feature>
<feature type="binding site" evidence="13">
    <location>
        <position position="1803"/>
    </location>
    <ligand>
        <name>hydrogencarbonate</name>
        <dbReference type="ChEBI" id="CHEBI:17544"/>
        <label>1</label>
    </ligand>
</feature>
<feature type="chain" id="PRO_5028144847" description="Serotransferrin" evidence="17">
    <location>
        <begin position="19"/>
        <end position="3335"/>
    </location>
</feature>
<dbReference type="PROSITE" id="PS00205">
    <property type="entry name" value="TRANSFERRIN_LIKE_1"/>
    <property type="match status" value="5"/>
</dbReference>
<feature type="compositionally biased region" description="Basic and acidic residues" evidence="16">
    <location>
        <begin position="2497"/>
        <end position="2508"/>
    </location>
</feature>
<dbReference type="PANTHER" id="PTHR11485:SF29">
    <property type="entry name" value="TRANSFERRIN 2"/>
    <property type="match status" value="1"/>
</dbReference>
<name>A0A6P4Z6H5_BRABE</name>
<feature type="domain" description="Transferrin-like" evidence="18">
    <location>
        <begin position="1690"/>
        <end position="2035"/>
    </location>
</feature>
<dbReference type="GO" id="GO:0055037">
    <property type="term" value="C:recycling endosome"/>
    <property type="evidence" value="ECO:0007669"/>
    <property type="project" value="TreeGrafter"/>
</dbReference>
<feature type="domain" description="Transferrin-like" evidence="18">
    <location>
        <begin position="2045"/>
        <end position="2389"/>
    </location>
</feature>
<comment type="subunit">
    <text evidence="12">Monomer. Part of a complex composed of SLC40A1/ferroportin, TF/transferrin and HEPH/hephaestin that transfers iron from cells to transferrin.</text>
</comment>
<evidence type="ECO:0000256" key="2">
    <source>
        <dbReference type="ARBA" id="ARBA00016768"/>
    </source>
</evidence>
<feature type="binding site" evidence="13">
    <location>
        <position position="1806"/>
    </location>
    <ligand>
        <name>hydrogencarbonate</name>
        <dbReference type="ChEBI" id="CHEBI:17544"/>
        <label>1</label>
    </ligand>
</feature>
<feature type="domain" description="Transferrin-like" evidence="18">
    <location>
        <begin position="622"/>
        <end position="965"/>
    </location>
</feature>
<feature type="binding site" evidence="14">
    <location>
        <position position="2127"/>
    </location>
    <ligand>
        <name>Fe(3+)</name>
        <dbReference type="ChEBI" id="CHEBI:29034"/>
        <label>1</label>
    </ligand>
</feature>
<feature type="region of interest" description="Disordered" evidence="16">
    <location>
        <begin position="2453"/>
        <end position="2512"/>
    </location>
</feature>
<feature type="binding site" evidence="14">
    <location>
        <position position="1951"/>
    </location>
    <ligand>
        <name>Fe(3+)</name>
        <dbReference type="ChEBI" id="CHEBI:29034"/>
        <label>1</label>
    </ligand>
</feature>
<feature type="disulfide bond" evidence="15">
    <location>
        <begin position="1860"/>
        <end position="1871"/>
    </location>
</feature>
<feature type="disulfide bond" evidence="15">
    <location>
        <begin position="2194"/>
        <end position="2217"/>
    </location>
</feature>
<accession>A0A6P4Z6H5</accession>
<evidence type="ECO:0000256" key="1">
    <source>
        <dbReference type="ARBA" id="ARBA00004613"/>
    </source>
</evidence>
<keyword evidence="14" id="KW-0408">Iron</keyword>
<feature type="disulfide bond" evidence="15">
    <location>
        <begin position="1703"/>
        <end position="1721"/>
    </location>
</feature>
<comment type="subcellular location">
    <subcellularLocation>
        <location evidence="1">Secreted</location>
    </subcellularLocation>
</comment>
<feature type="disulfide bond" evidence="15">
    <location>
        <begin position="2151"/>
        <end position="2242"/>
    </location>
</feature>
<dbReference type="PRINTS" id="PR00422">
    <property type="entry name" value="TRANSFERRIN"/>
</dbReference>
<feature type="binding site" evidence="14">
    <location>
        <position position="2305"/>
    </location>
    <ligand>
        <name>Fe(3+)</name>
        <dbReference type="ChEBI" id="CHEBI:29034"/>
        <label>1</label>
    </ligand>
</feature>
<feature type="binding site" evidence="14">
    <location>
        <position position="1773"/>
    </location>
    <ligand>
        <name>Fe(3+)</name>
        <dbReference type="ChEBI" id="CHEBI:29034"/>
        <label>1</label>
    </ligand>
</feature>
<evidence type="ECO:0000256" key="15">
    <source>
        <dbReference type="PIRSR" id="PIRSR002549-4"/>
    </source>
</evidence>
<evidence type="ECO:0000256" key="8">
    <source>
        <dbReference type="ARBA" id="ARBA00023180"/>
    </source>
</evidence>
<sequence>MRVPAFLALLCWVACASAWECDENAEHLTAVDIKIKSHEDHVIYGQLHACPRAGEELSQNLRFRFQNPRNIILDQETGSFQYSPDREHFSGVDNFVYTVEDEVERSEPASVFISLRPQPDEPRLQVQHVQGNEGEVIPLHIQAQLEDQDGSETLTVTLCNCGQEVSCKSDKCRCQLSVPSGWHFLAGGQRVHRRNLNKLTQDQANQLSVRVPENSHGQYCFGVHATSVEQKGKGHVNAQTSQDMHITVHSRNQPPTITHHSKTETLRWCTISSQEQQKCQEMSRAFSRRLNHRLECVQGQSSEDCMYKISNNMADVITLDGGDIYTAGSKYNLLPVMGEDYGHGDASYWAVAVVRKDNPEINMNNLRGRKSCHTGIGKTSGWNLPVGWLIQNNHIQVDNRRSIPQTVGSFFSKSCVPGAQSPEYNPDGTNPESLCSLCVGEGENRCVRNTNEPYYGYSGAFRCLVEGAGDVAFVNHVTVYENTNSHSEEEWTRNLDEDDFELLCPDGSRGPWHQYKECNLARVPAHAVMTSYHSQKNLQQIVEVLNQAQQHFGVEGSDDFEMFDSSEFEGRDLLFRDNVHRLVPVGQRNTWQKWLGSSYMESVGHLISHDQERNQRVLNKQIRWCATSEAEMDKCEQMSKTLTERGFVPTIKCVQADNADQCMQMIHMNQADVITLDGGDIYQSGMKYNMRPIMGEDYGNGDASYWAVAVVRKDNPEINMNNLRGRKSCHTGIGKTSGWNVPVGWLIQNNQIQVDNRRSIPQTVGSFFSKSCVPGAQSPEYNPDGSNPESLCSLCVGEGENRCVRNTNEPYYGYSGAFRCLVEGAGEVAFVNHVTVYENTNGHSEEEWTRNLDEDDFELLCPDGSRRPWSQYKECNLARVPSHAVMTSPRSRTDIQQIVNFLQLCQDHFGFQSYGDFEMFDSSRFGGRDLLFRDNVQRLVPVGQRNTWQKWLGSSYMESVGHLISHDQERNQRVLEKQVRWCVTSDAEMEKCEVLSRVQKQGVAFPTVQCVQADNADQCMQMIHMNQADVITLDGGDIYQAGMKYNMRPIMGEDYGNGDASYWAVAVVRKDNPEINMNNLRGRKSCHTGLGKTAGWIIPTGWLVDQDFVQTDGQTSLVQAVGHFFSKSCVPGAKSPEYDPQNTNPSTLCSLCAGAGEDHCVRNKNEPYYGYSGAFRCLAEGAGDVAFINHQTVQDNTDGHNPENWAAGLHADDFELLCTDGSRRPVDQWRECSLARVPSHAVMTSEERNQEWVDRAVQLLKNTQEMFGSDGNERGFSMFDSSSFSGHDLLFRDDTQHLVEVGSKDSWEKWLGQEYLRCIRTHHAVEPVQPHSTLRWCTISSQEQQKCQEMSHNVMRNLNHRLECVQGQSSEDCMYKISNNQADVITLDGGDIYTAGSQYNLVPVMGEDYGNGDASYWAVAVVRKDDPEINMNNLRGRKSCHTGIGKTSGWNVPVGWLIQNNQIQVDNRRSIPQTVGSFFSKSCVPGAQSPEYNPDGTNPESLCSLCVGERENRCVRNTNEPYYGYSGAFRCLVEGAGDVAFVNHVTVYENTNGHSEEEWTRNLDEDDFELLCPDGSRRPWNQYKECNLARVPSHAVMTSPRSRTDIQQIVDFLQLCQDHFGFQSYGDFEMFDSSKFGGRDLLFRDNVQRLVPVGQRNTWQKWLGSGYMESVGHLISHDQERNHRVLEKQVRWCVTSDAEMEKCQVLSRVQKQGVAFPTVQCVQADNADQCMQMIHMNQADVITLDGGDIYQAGMRYNMRPIMGEDYGNGDASYWAVAVVRKDNPEINMNNLRGRKSCHTGLGKTAGWIIPTGWLVDQDFVQTDGQTSLVQAVGHFFSKSCVPGAKSPEYDPQNTNPSTLCSLCAGAGEDHCVRNKNEPYYGYSGAFRCLAEGAGDVAFINHQTVQDNTDGHNPENWAAGLRADDFELLCTDGSRRPVDQWRECSLARVPSHAVMTSNDRSQEWVNRVVQWLKNTQEQFGSDENENEFQLFDSSSFGGHDLLFRDDTQHLVEVGSKDSWEKWLGQEYLRCIRSHHDVEPVQPHSTLRWCTISSQEQQKCQEMSRAFSRRLNHRLECVQGQSSEDCMYKISNNQADVITLDGGDILTAGSKYNLVPVMGEDYGNGDASYWAVAVARINNPEINMNNLRGRKSCHTGIGKTSGWNVPVGWMIQNNQIQLDNKKSIPQAVGRFFSKSCVPGAQSPEYNPDGTNPESLCSLCVGEGENRCVRNTNEPYYGYSGAFRCLAEGAGDVAFINHQTVQDNTDGHNPENWAAGLHADDFELLCTDGSRRPVDQWRECSLARVPSHTVMTSNDRSQEWVNRVVRLLKGVQEQFASDENENDFQLFDSSSFGGHDLLFRDDTQHLVEVGSKDSWEKWLGQEYLRCIRSHHTDTHSSSGQQLALSTSEGRPVLLSNLRIQDAEGHNGRYHVHATVNQGGHLWVRDGLDSIVFTSDAKSKTTNQHDTRHHRHQDSHQRSEESELSREDSSSQEHPRRHPRSHESHSQERNHQDSNPLSHMWDSLWKMWDSSDERQHSSEESHRDMAWHDVHTSTEKERQELTMDDDFYQHYKHHHFQYSKNGRPSLSFSGDLAAVQKALSSLVFVPWCQQWPTPPNWDLPPTTWMFPSEEDQTRSEDPNHPVIWPAWYPRFWYPFPTKSWTWWPRVLPPYWLNQQCQDWTSMIHISVSEEAPSSCASRQDRRDRPVTDMDIPVHVQSRTNGPISLIPKNLFYYFDSEAESVPINDIHIRSQLTDVNLHLKFNVIEDHLATVQAESVEAPEFTCTSVEECNEHLRTVKVHFRNGVRATDICHLGIQISMFKDNSDVPSDLLTVWAYQTSGRCVDPWATNSNFHLSNERSHTNQGQTVDINLIPEDLSNEESLNGILHVTVRAPHGLVTYTAPDGLRTFVDHMGVRQRIPTNLCLSGPAEMVKQALQTVRYTPIRAFTGTDSITIEYGTTRTAMRLSPDKIHPRMTVVHKVEVRPVSSPILVQAPSHMCVNQQQRPLPHIDSNLELQSMWHKPAPNMVKLTVTATSGDVNINQHKLQQEFHPSESSQEHHQDMVHLDLDVEHRQRPSGSWLQVTAEDWVVRHILHNQLVWYKPNKCVSSQQPIQHDTIHVEVEEVKSEHVTSSEIQVTVDCHQPQQQRWQVDGVSSSEQQSQEQASSEWSLELSPWSVEQSSSEAEVTSDSECTPTEPWNDWSECDADSCQMGSQWRERRTRNTNPASNRYCQPQRETRQCTNCGCKPVRQFVKHPAPSFQDCQTVRQVPRCPETCRPTKTSFAEEQFDCRGRTLNKDVLIHEACACVECAVKHTKESWHSSERQPSSNERWSDELGFPWY</sequence>
<proteinExistence type="predicted"/>
<evidence type="ECO:0000256" key="5">
    <source>
        <dbReference type="ARBA" id="ARBA00022553"/>
    </source>
</evidence>
<feature type="disulfide bond" evidence="15">
    <location>
        <begin position="1840"/>
        <end position="1863"/>
    </location>
</feature>
<feature type="domain" description="Transferrin-like" evidence="18">
    <location>
        <begin position="266"/>
        <end position="608"/>
    </location>
</feature>
<feature type="compositionally biased region" description="Polar residues" evidence="16">
    <location>
        <begin position="3172"/>
        <end position="3188"/>
    </location>
</feature>
<dbReference type="GeneID" id="109471661"/>
<organism evidence="19 20">
    <name type="scientific">Branchiostoma belcheri</name>
    <name type="common">Amphioxus</name>
    <dbReference type="NCBI Taxonomy" id="7741"/>
    <lineage>
        <taxon>Eukaryota</taxon>
        <taxon>Metazoa</taxon>
        <taxon>Chordata</taxon>
        <taxon>Cephalochordata</taxon>
        <taxon>Leptocardii</taxon>
        <taxon>Amphioxiformes</taxon>
        <taxon>Branchiostomatidae</taxon>
        <taxon>Branchiostoma</taxon>
    </lineage>
</organism>
<keyword evidence="14" id="KW-0479">Metal-binding</keyword>
<evidence type="ECO:0000256" key="11">
    <source>
        <dbReference type="ARBA" id="ARBA00032359"/>
    </source>
</evidence>
<evidence type="ECO:0000259" key="18">
    <source>
        <dbReference type="PROSITE" id="PS51408"/>
    </source>
</evidence>
<feature type="binding site" evidence="14">
    <location>
        <position position="2236"/>
    </location>
    <ligand>
        <name>Fe(3+)</name>
        <dbReference type="ChEBI" id="CHEBI:29034"/>
        <label>2</label>
    </ligand>
</feature>
<evidence type="ECO:0000256" key="13">
    <source>
        <dbReference type="PIRSR" id="PIRSR002549-2"/>
    </source>
</evidence>
<dbReference type="InterPro" id="IPR030685">
    <property type="entry name" value="Serotransferrin_mammal"/>
</dbReference>
<feature type="domain" description="Transferrin-like" evidence="18">
    <location>
        <begin position="1334"/>
        <end position="1676"/>
    </location>
</feature>
<dbReference type="InterPro" id="IPR016357">
    <property type="entry name" value="Transferrin"/>
</dbReference>
<dbReference type="PROSITE" id="PS50092">
    <property type="entry name" value="TSP1"/>
    <property type="match status" value="1"/>
</dbReference>
<evidence type="ECO:0000256" key="3">
    <source>
        <dbReference type="ARBA" id="ARBA00022481"/>
    </source>
</evidence>
<keyword evidence="8" id="KW-0325">Glycoprotein</keyword>
<feature type="signal peptide" evidence="17">
    <location>
        <begin position="1"/>
        <end position="18"/>
    </location>
</feature>
<dbReference type="PROSITE" id="PS00207">
    <property type="entry name" value="TRANSFERRIN_LIKE_3"/>
    <property type="match status" value="3"/>
</dbReference>
<feature type="binding site" evidence="13">
    <location>
        <position position="1805"/>
    </location>
    <ligand>
        <name>hydrogencarbonate</name>
        <dbReference type="ChEBI" id="CHEBI:17544"/>
        <label>1</label>
    </ligand>
</feature>
<comment type="function">
    <text evidence="9">Transferrins are iron binding transport proteins which can bind two Fe(3+) ions in association with the binding of an anion, usually bicarbonate. It is responsible for the transport of iron from sites of absorption and heme degradation to those of storage and utilization. Serum transferrin may also have a further role in stimulating cell proliferation.</text>
</comment>
<evidence type="ECO:0000256" key="6">
    <source>
        <dbReference type="ARBA" id="ARBA00022737"/>
    </source>
</evidence>
<gene>
    <name evidence="20" type="primary">LOC109471661</name>
</gene>
<dbReference type="InterPro" id="IPR000884">
    <property type="entry name" value="TSP1_rpt"/>
</dbReference>
<dbReference type="OrthoDB" id="9981115at2759"/>
<feature type="disulfide bond" evidence="15">
    <location>
        <begin position="2048"/>
        <end position="2084"/>
    </location>
</feature>
<dbReference type="PROSITE" id="PS00206">
    <property type="entry name" value="TRANSFERRIN_LIKE_2"/>
    <property type="match status" value="6"/>
</dbReference>
<evidence type="ECO:0000313" key="20">
    <source>
        <dbReference type="RefSeq" id="XP_019626652.1"/>
    </source>
</evidence>
<feature type="binding site" evidence="14">
    <location>
        <position position="2099"/>
    </location>
    <ligand>
        <name>Fe(3+)</name>
        <dbReference type="ChEBI" id="CHEBI:29034"/>
        <label>1</label>
    </ligand>
</feature>
<evidence type="ECO:0000256" key="10">
    <source>
        <dbReference type="ARBA" id="ARBA00031058"/>
    </source>
</evidence>
<feature type="compositionally biased region" description="Low complexity" evidence="16">
    <location>
        <begin position="3149"/>
        <end position="3171"/>
    </location>
</feature>
<dbReference type="PIRSF" id="PIRSF002549">
    <property type="entry name" value="Transferrin"/>
    <property type="match status" value="1"/>
</dbReference>
<keyword evidence="5" id="KW-0597">Phosphoprotein</keyword>
<feature type="compositionally biased region" description="Basic and acidic residues" evidence="16">
    <location>
        <begin position="2470"/>
        <end position="2490"/>
    </location>
</feature>
<evidence type="ECO:0000256" key="4">
    <source>
        <dbReference type="ARBA" id="ARBA00022525"/>
    </source>
</evidence>
<dbReference type="GO" id="GO:0005769">
    <property type="term" value="C:early endosome"/>
    <property type="evidence" value="ECO:0007669"/>
    <property type="project" value="TreeGrafter"/>
</dbReference>
<keyword evidence="3" id="KW-0488">Methylation</keyword>
<feature type="binding site" evidence="13">
    <location>
        <position position="2153"/>
    </location>
    <ligand>
        <name>hydrogencarbonate</name>
        <dbReference type="ChEBI" id="CHEBI:17544"/>
        <label>1</label>
    </ligand>
</feature>
<dbReference type="GO" id="GO:0005886">
    <property type="term" value="C:plasma membrane"/>
    <property type="evidence" value="ECO:0007669"/>
    <property type="project" value="TreeGrafter"/>
</dbReference>
<dbReference type="GO" id="GO:0006826">
    <property type="term" value="P:iron ion transport"/>
    <property type="evidence" value="ECO:0007669"/>
    <property type="project" value="InterPro"/>
</dbReference>
<protein>
    <recommendedName>
        <fullName evidence="2">Serotransferrin</fullName>
    </recommendedName>
    <alternativeName>
        <fullName evidence="10">Beta-1 metal-binding globulin</fullName>
    </alternativeName>
    <alternativeName>
        <fullName evidence="11">Siderophilin</fullName>
    </alternativeName>
</protein>
<dbReference type="GO" id="GO:0008199">
    <property type="term" value="F:ferric iron binding"/>
    <property type="evidence" value="ECO:0007669"/>
    <property type="project" value="InterPro"/>
</dbReference>
<evidence type="ECO:0000256" key="14">
    <source>
        <dbReference type="PIRSR" id="PIRSR002549-3"/>
    </source>
</evidence>
<keyword evidence="17" id="KW-0732">Signal</keyword>
<feature type="disulfide bond" evidence="15">
    <location>
        <begin position="2283"/>
        <end position="2297"/>
    </location>
</feature>
<dbReference type="Proteomes" id="UP000515135">
    <property type="component" value="Unplaced"/>
</dbReference>
<dbReference type="PROSITE" id="PS51408">
    <property type="entry name" value="TRANSFERRIN_LIKE_4"/>
    <property type="match status" value="6"/>
</dbReference>
<feature type="region of interest" description="Disordered" evidence="16">
    <location>
        <begin position="3142"/>
        <end position="3194"/>
    </location>
</feature>
<dbReference type="InterPro" id="IPR001156">
    <property type="entry name" value="Transferrin-like_dom"/>
</dbReference>
<feature type="binding site" evidence="13">
    <location>
        <position position="1799"/>
    </location>
    <ligand>
        <name>hydrogencarbonate</name>
        <dbReference type="ChEBI" id="CHEBI:17544"/>
        <label>1</label>
    </ligand>
</feature>
<feature type="disulfide bond" evidence="15">
    <location>
        <begin position="1929"/>
        <end position="1943"/>
    </location>
</feature>
<dbReference type="Pfam" id="PF00405">
    <property type="entry name" value="Transferrin"/>
    <property type="match status" value="6"/>
</dbReference>
<dbReference type="GO" id="GO:0005615">
    <property type="term" value="C:extracellular space"/>
    <property type="evidence" value="ECO:0007669"/>
    <property type="project" value="InterPro"/>
</dbReference>
<evidence type="ECO:0000256" key="7">
    <source>
        <dbReference type="ARBA" id="ARBA00023157"/>
    </source>
</evidence>
<feature type="compositionally biased region" description="Basic and acidic residues" evidence="16">
    <location>
        <begin position="2453"/>
        <end position="2462"/>
    </location>
</feature>
<evidence type="ECO:0000256" key="9">
    <source>
        <dbReference type="ARBA" id="ARBA00025170"/>
    </source>
</evidence>
<dbReference type="CDD" id="cd13529">
    <property type="entry name" value="PBP2_transferrin"/>
    <property type="match status" value="2"/>
</dbReference>
<feature type="disulfide bond" evidence="15">
    <location>
        <begin position="1797"/>
        <end position="1888"/>
    </location>
</feature>
<dbReference type="PIRSF" id="PIRSF500682">
    <property type="entry name" value="Serotransferrin"/>
    <property type="match status" value="1"/>
</dbReference>
<keyword evidence="19" id="KW-1185">Reference proteome</keyword>
<keyword evidence="6" id="KW-0677">Repeat</keyword>
<dbReference type="InterPro" id="IPR018195">
    <property type="entry name" value="Transferrin_Fe_BS"/>
</dbReference>
<evidence type="ECO:0000256" key="16">
    <source>
        <dbReference type="SAM" id="MobiDB-lite"/>
    </source>
</evidence>
<evidence type="ECO:0000256" key="12">
    <source>
        <dbReference type="ARBA" id="ARBA00046945"/>
    </source>
</evidence>
<evidence type="ECO:0000313" key="19">
    <source>
        <dbReference type="Proteomes" id="UP000515135"/>
    </source>
</evidence>
<dbReference type="RefSeq" id="XP_019626652.1">
    <property type="nucleotide sequence ID" value="XM_019771093.1"/>
</dbReference>
<reference evidence="20" key="1">
    <citation type="submission" date="2025-08" db="UniProtKB">
        <authorList>
            <consortium name="RefSeq"/>
        </authorList>
    </citation>
    <scope>IDENTIFICATION</scope>
    <source>
        <tissue evidence="20">Gonad</tissue>
    </source>
</reference>